<name>A0AA43RJU6_9ACTN</name>
<keyword evidence="1" id="KW-1133">Transmembrane helix</keyword>
<evidence type="ECO:0000313" key="2">
    <source>
        <dbReference type="EMBL" id="MDO4842588.1"/>
    </source>
</evidence>
<dbReference type="EMBL" id="JAUMVS010000227">
    <property type="protein sequence ID" value="MDO4842588.1"/>
    <property type="molecule type" value="Genomic_DNA"/>
</dbReference>
<keyword evidence="1" id="KW-0472">Membrane</keyword>
<comment type="caution">
    <text evidence="2">The sequence shown here is derived from an EMBL/GenBank/DDBJ whole genome shotgun (WGS) entry which is preliminary data.</text>
</comment>
<organism evidence="2 3">
    <name type="scientific">Phoenicibacter congonensis</name>
    <dbReference type="NCBI Taxonomy" id="1944646"/>
    <lineage>
        <taxon>Bacteria</taxon>
        <taxon>Bacillati</taxon>
        <taxon>Actinomycetota</taxon>
        <taxon>Coriobacteriia</taxon>
        <taxon>Eggerthellales</taxon>
        <taxon>Eggerthellaceae</taxon>
        <taxon>Phoenicibacter</taxon>
    </lineage>
</organism>
<feature type="transmembrane region" description="Helical" evidence="1">
    <location>
        <begin position="12"/>
        <end position="32"/>
    </location>
</feature>
<protein>
    <submittedName>
        <fullName evidence="2">Uncharacterized protein</fullName>
    </submittedName>
</protein>
<feature type="non-terminal residue" evidence="2">
    <location>
        <position position="154"/>
    </location>
</feature>
<dbReference type="AlphaFoldDB" id="A0AA43RJU6"/>
<sequence>MALFLSTFETVLSVLAALSSFIAGFAFFKNYAEEKQISKIRKSINSSDATAAKRSASMSEKLINAMKASKYATSKIGALDKFVATTSKSEKLNTELRLAGLYRDIEPEVLVTTQFKTSALAAIAFALVGMVFSTELSVIGFILGAVAGFREPRS</sequence>
<keyword evidence="3" id="KW-1185">Reference proteome</keyword>
<evidence type="ECO:0000256" key="1">
    <source>
        <dbReference type="SAM" id="Phobius"/>
    </source>
</evidence>
<feature type="transmembrane region" description="Helical" evidence="1">
    <location>
        <begin position="120"/>
        <end position="149"/>
    </location>
</feature>
<reference evidence="2" key="1">
    <citation type="submission" date="2023-07" db="EMBL/GenBank/DDBJ databases">
        <title>Between Cages and Wild: Unraveling the Impact of Captivity on Animal Microbiomes and Antimicrobial Resistance.</title>
        <authorList>
            <person name="Schmartz G.P."/>
            <person name="Rehner J."/>
            <person name="Schuff M.J."/>
            <person name="Becker S.L."/>
            <person name="Kravczyk M."/>
            <person name="Gurevich A."/>
            <person name="Francke R."/>
            <person name="Mueller R."/>
            <person name="Keller V."/>
            <person name="Keller A."/>
        </authorList>
    </citation>
    <scope>NUCLEOTIDE SEQUENCE</scope>
    <source>
        <strain evidence="2">S12M_St_49</strain>
    </source>
</reference>
<gene>
    <name evidence="2" type="ORF">Q3982_07950</name>
</gene>
<keyword evidence="1" id="KW-0812">Transmembrane</keyword>
<evidence type="ECO:0000313" key="3">
    <source>
        <dbReference type="Proteomes" id="UP001168575"/>
    </source>
</evidence>
<accession>A0AA43RJU6</accession>
<dbReference type="Proteomes" id="UP001168575">
    <property type="component" value="Unassembled WGS sequence"/>
</dbReference>
<proteinExistence type="predicted"/>